<dbReference type="InterPro" id="IPR029062">
    <property type="entry name" value="Class_I_gatase-like"/>
</dbReference>
<protein>
    <recommendedName>
        <fullName evidence="3">Alpha-L-rhamnosidase-like protein</fullName>
    </recommendedName>
</protein>
<reference evidence="1 2" key="1">
    <citation type="submission" date="2020-08" db="EMBL/GenBank/DDBJ databases">
        <title>Sequencing the genomes of 1000 actinobacteria strains.</title>
        <authorList>
            <person name="Klenk H.-P."/>
        </authorList>
    </citation>
    <scope>NUCLEOTIDE SEQUENCE [LARGE SCALE GENOMIC DNA]</scope>
    <source>
        <strain evidence="1 2">DSM 28967</strain>
    </source>
</reference>
<accession>A0A7W9J550</accession>
<comment type="caution">
    <text evidence="1">The sequence shown here is derived from an EMBL/GenBank/DDBJ whole genome shotgun (WGS) entry which is preliminary data.</text>
</comment>
<dbReference type="Gene3D" id="3.40.50.880">
    <property type="match status" value="1"/>
</dbReference>
<organism evidence="1 2">
    <name type="scientific">Kribbella italica</name>
    <dbReference type="NCBI Taxonomy" id="1540520"/>
    <lineage>
        <taxon>Bacteria</taxon>
        <taxon>Bacillati</taxon>
        <taxon>Actinomycetota</taxon>
        <taxon>Actinomycetes</taxon>
        <taxon>Propionibacteriales</taxon>
        <taxon>Kribbellaceae</taxon>
        <taxon>Kribbella</taxon>
    </lineage>
</organism>
<evidence type="ECO:0000313" key="2">
    <source>
        <dbReference type="Proteomes" id="UP000549971"/>
    </source>
</evidence>
<dbReference type="InterPro" id="IPR053161">
    <property type="entry name" value="Ulvan_degrading_GH"/>
</dbReference>
<gene>
    <name evidence="1" type="ORF">HDA39_002523</name>
</gene>
<dbReference type="EMBL" id="JACHMY010000001">
    <property type="protein sequence ID" value="MBB5835789.1"/>
    <property type="molecule type" value="Genomic_DNA"/>
</dbReference>
<sequence length="1152" mass="126491">MADVEAAFRTPDPSCRPTPLYWWSGADLDRERLAVQLTELAAKGIGGTIVGYSHLPDGDLDHGSPAPLSSQWWELFRWFTEQSAELGLTVGIQDYGINGPILRAIGELTREHHPGTLVHVTERRTGPGTFTIPVSDRSLVTAAATDEAGSVQPVAVSAEGSYALPAGEWEVSLVLKRDGVIGSYPSSFDPLHPRSGALLIETLYQPFRDQLGTLFGTTFTTFFQDELDFGLRMPLWNDLVAERLREEHGFDHREWLPALWLDLGERTLRFRAAYRDTVVGLLEDHYFRPIFEWHERHGTSMFMDQVARGDVRGGRHAYGDYLQTMRWYNGPGNDDPDLTGPRSVAAFKVSASLARLNNRPIVANEAFHSSGWGIAPERILAGLNAGFAYGVNHVMMHGLSYSTEGGWWEWASPDFHFRQPWWEHSDTLWAYITRVSALLRYGRGVADIAVLDPTQDLDLSGDGVTSPEYAVKLLGTLAQAGHDCDLLDRLHLLEAEITGQQLTVGDCTYRAVIVPDVRAVRHDVAEKLGRFALAGGVVVVLGDPPTVTENGPCPPSVWDSALKLGAETRRSLPQVLAGMWEPDFDAHGSGLVATHRRSGTTDLYFVANVADAPVHASVDLRASGRIETFDAWTGSRFQCSSSPAPGKEHSTRVHLDLEPGLATVLVVDGTSQSLQSRTPPEVPGRVVELEGPWRVQTVPILDNSFGDFEFGAEPMGVQTWHVETSSSAAGPWTPTLVRDGEKFLALGPVLPEDGATVEDAIRNGRPRRGQVVLPGLAWRPYAFSYQTGVADDPLLLDRMTGPHGLKFVPDEFLDPTVLDGDAPAGSQYYFWSTVEVSDPAVTVSAGSRSRYRLWVDGEPVLEQADEVPATRTPAWKLRDLSVVPETLPLELSTGRHAVLLRVTVAEDQPTRASLAIGTKLADDCPRARLRWWYGEESCLTFDAADHEEQVWFRVATPPGFQSVSLATTGQVRSATLLSSHEPLRIEGRPDGRSFLSLRDAPSLDSRDVLLLMVESTKHGYRDAAVLTEPIDWQLTEGTAPTADFVAHGLGDFSGVVRYRSDFAWQSTGERVLLSLPGVESSARITLNGREVGTLLTDRQEVELTETVAVGTNTLEIQVANTLVNRFSVLPSPFSRMQRPGGGFRAVRLRTHG</sequence>
<dbReference type="RefSeq" id="WP_184795391.1">
    <property type="nucleotide sequence ID" value="NZ_JACHMY010000001.1"/>
</dbReference>
<name>A0A7W9J550_9ACTN</name>
<dbReference type="Pfam" id="PF17132">
    <property type="entry name" value="Glyco_hydro_106"/>
    <property type="match status" value="1"/>
</dbReference>
<evidence type="ECO:0000313" key="1">
    <source>
        <dbReference type="EMBL" id="MBB5835789.1"/>
    </source>
</evidence>
<dbReference type="InterPro" id="IPR008979">
    <property type="entry name" value="Galactose-bd-like_sf"/>
</dbReference>
<dbReference type="PANTHER" id="PTHR36848">
    <property type="entry name" value="DNA-BINDING PROTEIN (PUTATIVE SECRETED PROTEIN)-RELATED"/>
    <property type="match status" value="1"/>
</dbReference>
<dbReference type="Proteomes" id="UP000549971">
    <property type="component" value="Unassembled WGS sequence"/>
</dbReference>
<dbReference type="Gene3D" id="2.60.120.260">
    <property type="entry name" value="Galactose-binding domain-like"/>
    <property type="match status" value="1"/>
</dbReference>
<dbReference type="CDD" id="cd03143">
    <property type="entry name" value="A4_beta-galactosidase_middle_domain"/>
    <property type="match status" value="1"/>
</dbReference>
<dbReference type="PANTHER" id="PTHR36848:SF2">
    <property type="entry name" value="SECRETED PROTEIN"/>
    <property type="match status" value="1"/>
</dbReference>
<keyword evidence="2" id="KW-1185">Reference proteome</keyword>
<evidence type="ECO:0008006" key="3">
    <source>
        <dbReference type="Google" id="ProtNLM"/>
    </source>
</evidence>
<dbReference type="SUPFAM" id="SSF49785">
    <property type="entry name" value="Galactose-binding domain-like"/>
    <property type="match status" value="1"/>
</dbReference>
<dbReference type="AlphaFoldDB" id="A0A7W9J550"/>
<proteinExistence type="predicted"/>